<organism evidence="1">
    <name type="scientific">Albugo laibachii Nc14</name>
    <dbReference type="NCBI Taxonomy" id="890382"/>
    <lineage>
        <taxon>Eukaryota</taxon>
        <taxon>Sar</taxon>
        <taxon>Stramenopiles</taxon>
        <taxon>Oomycota</taxon>
        <taxon>Peronosporomycetes</taxon>
        <taxon>Albuginales</taxon>
        <taxon>Albuginaceae</taxon>
        <taxon>Albugo</taxon>
    </lineage>
</organism>
<dbReference type="HOGENOM" id="CLU_057967_1_1_1"/>
<dbReference type="EMBL" id="FR824081">
    <property type="protein sequence ID" value="CCA17488.1"/>
    <property type="molecule type" value="Genomic_DNA"/>
</dbReference>
<proteinExistence type="predicted"/>
<dbReference type="Pfam" id="PF14223">
    <property type="entry name" value="Retrotran_gag_2"/>
    <property type="match status" value="1"/>
</dbReference>
<name>F0W8N1_9STRA</name>
<gene>
    <name evidence="1" type="primary">AlNc14C36G3157</name>
    <name evidence="1" type="ORF">ALNC14_036310</name>
</gene>
<sequence>MSPISFSSAREKMKKPDDLLGDSNYFHWSSNMKMTLARKVLMTHIMEMKSRERSESDWEVKDMKAHAVIAQELEVEHQSKIRHASTAKDLWDTLRQYYNKRNLQSRVALIRKLHEFRLEEGSHMANHIDRFDELTLSMEALGDVMDEYRKMTIFLGTFSAEYE</sequence>
<reference evidence="1" key="1">
    <citation type="journal article" date="2011" name="PLoS Biol.">
        <title>Gene gain and loss during evolution of obligate parasitism in the white rust pathogen of Arabidopsis thaliana.</title>
        <authorList>
            <person name="Kemen E."/>
            <person name="Gardiner A."/>
            <person name="Schultz-Larsen T."/>
            <person name="Kemen A.C."/>
            <person name="Balmuth A.L."/>
            <person name="Robert-Seilaniantz A."/>
            <person name="Bailey K."/>
            <person name="Holub E."/>
            <person name="Studholme D.J."/>
            <person name="Maclean D."/>
            <person name="Jones J.D."/>
        </authorList>
    </citation>
    <scope>NUCLEOTIDE SEQUENCE</scope>
</reference>
<reference evidence="1" key="2">
    <citation type="submission" date="2011-02" db="EMBL/GenBank/DDBJ databases">
        <authorList>
            <person name="MacLean D."/>
        </authorList>
    </citation>
    <scope>NUCLEOTIDE SEQUENCE</scope>
</reference>
<dbReference type="AlphaFoldDB" id="F0W8N1"/>
<evidence type="ECO:0000313" key="1">
    <source>
        <dbReference type="EMBL" id="CCA17488.1"/>
    </source>
</evidence>
<protein>
    <submittedName>
        <fullName evidence="1">Putative polyprotein</fullName>
    </submittedName>
</protein>
<accession>F0W8N1</accession>